<dbReference type="GO" id="GO:0046316">
    <property type="term" value="F:gluconokinase activity"/>
    <property type="evidence" value="ECO:0007669"/>
    <property type="project" value="UniProtKB-EC"/>
</dbReference>
<dbReference type="GO" id="GO:0005524">
    <property type="term" value="F:ATP binding"/>
    <property type="evidence" value="ECO:0007669"/>
    <property type="project" value="UniProtKB-KW"/>
</dbReference>
<dbReference type="InterPro" id="IPR006001">
    <property type="entry name" value="Therm_gnt_kin"/>
</dbReference>
<keyword evidence="5" id="KW-0547">Nucleotide-binding</keyword>
<gene>
    <name evidence="10" type="ORF">H5410_049571</name>
</gene>
<comment type="catalytic activity">
    <reaction evidence="9">
        <text>D-gluconate + ATP = 6-phospho-D-gluconate + ADP + H(+)</text>
        <dbReference type="Rhea" id="RHEA:19433"/>
        <dbReference type="ChEBI" id="CHEBI:15378"/>
        <dbReference type="ChEBI" id="CHEBI:18391"/>
        <dbReference type="ChEBI" id="CHEBI:30616"/>
        <dbReference type="ChEBI" id="CHEBI:58759"/>
        <dbReference type="ChEBI" id="CHEBI:456216"/>
        <dbReference type="EC" id="2.7.1.12"/>
    </reaction>
</comment>
<comment type="similarity">
    <text evidence="2">Belongs to the gluconokinase GntK/GntV family.</text>
</comment>
<dbReference type="Gene3D" id="3.40.50.300">
    <property type="entry name" value="P-loop containing nucleotide triphosphate hydrolases"/>
    <property type="match status" value="1"/>
</dbReference>
<name>A0A9J5WVE0_SOLCO</name>
<evidence type="ECO:0000256" key="5">
    <source>
        <dbReference type="ARBA" id="ARBA00022741"/>
    </source>
</evidence>
<accession>A0A9J5WVE0</accession>
<dbReference type="CDD" id="cd02021">
    <property type="entry name" value="GntK"/>
    <property type="match status" value="1"/>
</dbReference>
<dbReference type="PANTHER" id="PTHR43442">
    <property type="entry name" value="GLUCONOKINASE-RELATED"/>
    <property type="match status" value="1"/>
</dbReference>
<dbReference type="InterPro" id="IPR027417">
    <property type="entry name" value="P-loop_NTPase"/>
</dbReference>
<protein>
    <recommendedName>
        <fullName evidence="3">gluconokinase</fullName>
        <ecNumber evidence="3">2.7.1.12</ecNumber>
    </recommendedName>
    <alternativeName>
        <fullName evidence="8">Gluconate kinase</fullName>
    </alternativeName>
</protein>
<organism evidence="10 11">
    <name type="scientific">Solanum commersonii</name>
    <name type="common">Commerson's wild potato</name>
    <name type="synonym">Commerson's nightshade</name>
    <dbReference type="NCBI Taxonomy" id="4109"/>
    <lineage>
        <taxon>Eukaryota</taxon>
        <taxon>Viridiplantae</taxon>
        <taxon>Streptophyta</taxon>
        <taxon>Embryophyta</taxon>
        <taxon>Tracheophyta</taxon>
        <taxon>Spermatophyta</taxon>
        <taxon>Magnoliopsida</taxon>
        <taxon>eudicotyledons</taxon>
        <taxon>Gunneridae</taxon>
        <taxon>Pentapetalae</taxon>
        <taxon>asterids</taxon>
        <taxon>lamiids</taxon>
        <taxon>Solanales</taxon>
        <taxon>Solanaceae</taxon>
        <taxon>Solanoideae</taxon>
        <taxon>Solaneae</taxon>
        <taxon>Solanum</taxon>
    </lineage>
</organism>
<dbReference type="GO" id="GO:0005737">
    <property type="term" value="C:cytoplasm"/>
    <property type="evidence" value="ECO:0007669"/>
    <property type="project" value="TreeGrafter"/>
</dbReference>
<dbReference type="PANTHER" id="PTHR43442:SF3">
    <property type="entry name" value="GLUCONOKINASE-RELATED"/>
    <property type="match status" value="1"/>
</dbReference>
<evidence type="ECO:0000313" key="10">
    <source>
        <dbReference type="EMBL" id="KAG5578944.1"/>
    </source>
</evidence>
<keyword evidence="7" id="KW-0067">ATP-binding</keyword>
<sequence length="309" mass="35198">DQRDAQNLVISEGVNHLMLSTSSTCNCVISFPKMASDYKGLYSPSILFFFLLSFVMDDMMKLFPLACNVLPHRKSYCTYGCQRSWKIFLTACIVKLDLNKELQIIEAKISCYLARRNDLDHCNAIHDSQWFTPPRRPFFYKKLEAYLNITIGEMLGRAVHGCFLDADNYHSESNKEKMKNGIPLSEEDRVPWLEALRNTLRRGLVDKETLVLACSALKNRYREILRSADPNYEPGSYASIVKFVLLDVGAEVLAARLVKRAAEGKHFMPAKLLQTQLDLLQIDEAEGILKVDATMDPDTILKTIQTFVI</sequence>
<keyword evidence="6" id="KW-0418">Kinase</keyword>
<dbReference type="SUPFAM" id="SSF52540">
    <property type="entry name" value="P-loop containing nucleoside triphosphate hydrolases"/>
    <property type="match status" value="1"/>
</dbReference>
<evidence type="ECO:0000256" key="9">
    <source>
        <dbReference type="ARBA" id="ARBA00048090"/>
    </source>
</evidence>
<keyword evidence="11" id="KW-1185">Reference proteome</keyword>
<proteinExistence type="inferred from homology"/>
<dbReference type="EMBL" id="JACXVP010000010">
    <property type="protein sequence ID" value="KAG5578944.1"/>
    <property type="molecule type" value="Genomic_DNA"/>
</dbReference>
<feature type="non-terminal residue" evidence="10">
    <location>
        <position position="1"/>
    </location>
</feature>
<keyword evidence="4" id="KW-0808">Transferase</keyword>
<evidence type="ECO:0000256" key="4">
    <source>
        <dbReference type="ARBA" id="ARBA00022679"/>
    </source>
</evidence>
<dbReference type="EC" id="2.7.1.12" evidence="3"/>
<evidence type="ECO:0000313" key="11">
    <source>
        <dbReference type="Proteomes" id="UP000824120"/>
    </source>
</evidence>
<dbReference type="GO" id="GO:0005975">
    <property type="term" value="P:carbohydrate metabolic process"/>
    <property type="evidence" value="ECO:0007669"/>
    <property type="project" value="InterPro"/>
</dbReference>
<dbReference type="Proteomes" id="UP000824120">
    <property type="component" value="Chromosome 10"/>
</dbReference>
<evidence type="ECO:0000256" key="1">
    <source>
        <dbReference type="ARBA" id="ARBA00004875"/>
    </source>
</evidence>
<evidence type="ECO:0000256" key="2">
    <source>
        <dbReference type="ARBA" id="ARBA00008420"/>
    </source>
</evidence>
<reference evidence="10 11" key="1">
    <citation type="submission" date="2020-09" db="EMBL/GenBank/DDBJ databases">
        <title>De no assembly of potato wild relative species, Solanum commersonii.</title>
        <authorList>
            <person name="Cho K."/>
        </authorList>
    </citation>
    <scope>NUCLEOTIDE SEQUENCE [LARGE SCALE GENOMIC DNA]</scope>
    <source>
        <strain evidence="10">LZ3.2</strain>
        <tissue evidence="10">Leaf</tissue>
    </source>
</reference>
<evidence type="ECO:0000256" key="7">
    <source>
        <dbReference type="ARBA" id="ARBA00022840"/>
    </source>
</evidence>
<comment type="pathway">
    <text evidence="1">Carbohydrate acid metabolism; D-gluconate degradation.</text>
</comment>
<evidence type="ECO:0000256" key="8">
    <source>
        <dbReference type="ARBA" id="ARBA00029835"/>
    </source>
</evidence>
<evidence type="ECO:0000256" key="3">
    <source>
        <dbReference type="ARBA" id="ARBA00012054"/>
    </source>
</evidence>
<dbReference type="AlphaFoldDB" id="A0A9J5WVE0"/>
<evidence type="ECO:0000256" key="6">
    <source>
        <dbReference type="ARBA" id="ARBA00022777"/>
    </source>
</evidence>
<comment type="caution">
    <text evidence="10">The sequence shown here is derived from an EMBL/GenBank/DDBJ whole genome shotgun (WGS) entry which is preliminary data.</text>
</comment>
<dbReference type="OrthoDB" id="275177at2759"/>